<dbReference type="PATRIC" id="fig|61435.5.peg.718"/>
<protein>
    <submittedName>
        <fullName evidence="1">Uncharacterized protein</fullName>
    </submittedName>
</protein>
<evidence type="ECO:0000313" key="2">
    <source>
        <dbReference type="Proteomes" id="UP000053577"/>
    </source>
</evidence>
<reference evidence="1 2" key="1">
    <citation type="journal article" date="2015" name="Sci. Rep.">
        <title>A comparative genomics and reductive dehalogenase gene transcription study of two chloroethene-respiring bacteria, Dehalococcoides mccartyi strains MB and 11a.</title>
        <authorList>
            <person name="Low A."/>
            <person name="Shen Z."/>
            <person name="Cheng D."/>
            <person name="Rogers M.J."/>
            <person name="Lee P.K."/>
            <person name="He J."/>
        </authorList>
    </citation>
    <scope>NUCLEOTIDE SEQUENCE [LARGE SCALE GENOMIC DNA]</scope>
    <source>
        <strain evidence="1 2">MB</strain>
    </source>
</reference>
<dbReference type="Proteomes" id="UP000053577">
    <property type="component" value="Unassembled WGS sequence"/>
</dbReference>
<organism evidence="1 2">
    <name type="scientific">Dehalococcoides mccartyi</name>
    <dbReference type="NCBI Taxonomy" id="61435"/>
    <lineage>
        <taxon>Bacteria</taxon>
        <taxon>Bacillati</taxon>
        <taxon>Chloroflexota</taxon>
        <taxon>Dehalococcoidia</taxon>
        <taxon>Dehalococcoidales</taxon>
        <taxon>Dehalococcoidaceae</taxon>
        <taxon>Dehalococcoides</taxon>
    </lineage>
</organism>
<proteinExistence type="predicted"/>
<evidence type="ECO:0000313" key="1">
    <source>
        <dbReference type="EMBL" id="KSV16459.1"/>
    </source>
</evidence>
<dbReference type="EMBL" id="JGYD01000026">
    <property type="protein sequence ID" value="KSV16459.1"/>
    <property type="molecule type" value="Genomic_DNA"/>
</dbReference>
<name>A0A0V8LY22_9CHLR</name>
<dbReference type="AlphaFoldDB" id="A0A0V8LY22"/>
<gene>
    <name evidence="1" type="ORF">DA01_03580</name>
</gene>
<accession>A0A0V8LY22</accession>
<comment type="caution">
    <text evidence="1">The sequence shown here is derived from an EMBL/GenBank/DDBJ whole genome shotgun (WGS) entry which is preliminary data.</text>
</comment>
<dbReference type="RefSeq" id="WP_058292750.1">
    <property type="nucleotide sequence ID" value="NZ_JGYD01000026.1"/>
</dbReference>
<sequence length="74" mass="8369">MVTATKPIELSQRRYRQGNYMYCPVKADHNYKCPACGCLVNSGEVGFMRYRIIRDLVTEPIGDVLHACCVEVGK</sequence>